<sequence length="46" mass="5184">KSSDCDKIVLQCLSGLALTGSFTRETKQTLSCYYLKVKKCHILMTQ</sequence>
<keyword evidence="2" id="KW-1185">Reference proteome</keyword>
<evidence type="ECO:0000313" key="2">
    <source>
        <dbReference type="Proteomes" id="UP000838756"/>
    </source>
</evidence>
<evidence type="ECO:0000313" key="1">
    <source>
        <dbReference type="EMBL" id="CAH2227071.1"/>
    </source>
</evidence>
<gene>
    <name evidence="1" type="primary">jg26235</name>
    <name evidence="1" type="ORF">PAEG_LOCUS7605</name>
</gene>
<organism evidence="1 2">
    <name type="scientific">Pararge aegeria aegeria</name>
    <dbReference type="NCBI Taxonomy" id="348720"/>
    <lineage>
        <taxon>Eukaryota</taxon>
        <taxon>Metazoa</taxon>
        <taxon>Ecdysozoa</taxon>
        <taxon>Arthropoda</taxon>
        <taxon>Hexapoda</taxon>
        <taxon>Insecta</taxon>
        <taxon>Pterygota</taxon>
        <taxon>Neoptera</taxon>
        <taxon>Endopterygota</taxon>
        <taxon>Lepidoptera</taxon>
        <taxon>Glossata</taxon>
        <taxon>Ditrysia</taxon>
        <taxon>Papilionoidea</taxon>
        <taxon>Nymphalidae</taxon>
        <taxon>Satyrinae</taxon>
        <taxon>Satyrini</taxon>
        <taxon>Parargina</taxon>
        <taxon>Pararge</taxon>
    </lineage>
</organism>
<feature type="non-terminal residue" evidence="1">
    <location>
        <position position="1"/>
    </location>
</feature>
<accession>A0A8S4QXW3</accession>
<dbReference type="Proteomes" id="UP000838756">
    <property type="component" value="Unassembled WGS sequence"/>
</dbReference>
<reference evidence="1" key="1">
    <citation type="submission" date="2022-03" db="EMBL/GenBank/DDBJ databases">
        <authorList>
            <person name="Lindestad O."/>
        </authorList>
    </citation>
    <scope>NUCLEOTIDE SEQUENCE</scope>
</reference>
<protein>
    <submittedName>
        <fullName evidence="1">Jg26235 protein</fullName>
    </submittedName>
</protein>
<name>A0A8S4QXW3_9NEOP</name>
<comment type="caution">
    <text evidence="1">The sequence shown here is derived from an EMBL/GenBank/DDBJ whole genome shotgun (WGS) entry which is preliminary data.</text>
</comment>
<dbReference type="AlphaFoldDB" id="A0A8S4QXW3"/>
<proteinExistence type="predicted"/>
<dbReference type="EMBL" id="CAKXAJ010022356">
    <property type="protein sequence ID" value="CAH2227071.1"/>
    <property type="molecule type" value="Genomic_DNA"/>
</dbReference>